<dbReference type="InterPro" id="IPR001763">
    <property type="entry name" value="Rhodanese-like_dom"/>
</dbReference>
<keyword evidence="2" id="KW-0808">Transferase</keyword>
<dbReference type="InterPro" id="IPR050229">
    <property type="entry name" value="GlpE_sulfurtransferase"/>
</dbReference>
<keyword evidence="3" id="KW-1185">Reference proteome</keyword>
<reference evidence="2 3" key="1">
    <citation type="submission" date="2016-11" db="EMBL/GenBank/DDBJ databases">
        <authorList>
            <person name="Jaros S."/>
            <person name="Januszkiewicz K."/>
            <person name="Wedrychowicz H."/>
        </authorList>
    </citation>
    <scope>NUCLEOTIDE SEQUENCE [LARGE SCALE GENOMIC DNA]</scope>
    <source>
        <strain evidence="2 3">DSM 25660</strain>
    </source>
</reference>
<dbReference type="InterPro" id="IPR036873">
    <property type="entry name" value="Rhodanese-like_dom_sf"/>
</dbReference>
<dbReference type="SMART" id="SM00450">
    <property type="entry name" value="RHOD"/>
    <property type="match status" value="1"/>
</dbReference>
<dbReference type="Pfam" id="PF00581">
    <property type="entry name" value="Rhodanese"/>
    <property type="match status" value="1"/>
</dbReference>
<evidence type="ECO:0000313" key="2">
    <source>
        <dbReference type="EMBL" id="SHF31484.1"/>
    </source>
</evidence>
<dbReference type="STRING" id="1124188.SAMN05444377_106144"/>
<feature type="domain" description="Rhodanese" evidence="1">
    <location>
        <begin position="15"/>
        <end position="102"/>
    </location>
</feature>
<sequence length="104" mass="11834">MQHLSQEAWAAQLAADENAVILDVRTEEEWEDGIIPGALLNDIYKGQGFIYRLEELDKSKNYYVYCKAGGRSAQACQIMKQLGFEHTYNLEGGFMNWQGEVTQP</sequence>
<protein>
    <submittedName>
        <fullName evidence="2">Rhodanese-related sulfurtransferase</fullName>
    </submittedName>
</protein>
<dbReference type="OrthoDB" id="9808735at2"/>
<dbReference type="PANTHER" id="PTHR43031:SF1">
    <property type="entry name" value="PYRIDINE NUCLEOTIDE-DISULPHIDE OXIDOREDUCTASE"/>
    <property type="match status" value="1"/>
</dbReference>
<dbReference type="Proteomes" id="UP000184147">
    <property type="component" value="Unassembled WGS sequence"/>
</dbReference>
<dbReference type="SUPFAM" id="SSF52821">
    <property type="entry name" value="Rhodanese/Cell cycle control phosphatase"/>
    <property type="match status" value="1"/>
</dbReference>
<dbReference type="CDD" id="cd00158">
    <property type="entry name" value="RHOD"/>
    <property type="match status" value="1"/>
</dbReference>
<dbReference type="PANTHER" id="PTHR43031">
    <property type="entry name" value="FAD-DEPENDENT OXIDOREDUCTASE"/>
    <property type="match status" value="1"/>
</dbReference>
<organism evidence="2 3">
    <name type="scientific">Flavobacterium fontis</name>
    <dbReference type="NCBI Taxonomy" id="1124188"/>
    <lineage>
        <taxon>Bacteria</taxon>
        <taxon>Pseudomonadati</taxon>
        <taxon>Bacteroidota</taxon>
        <taxon>Flavobacteriia</taxon>
        <taxon>Flavobacteriales</taxon>
        <taxon>Flavobacteriaceae</taxon>
        <taxon>Flavobacterium</taxon>
    </lineage>
</organism>
<dbReference type="AlphaFoldDB" id="A0A1M5AMX1"/>
<accession>A0A1M5AMX1</accession>
<dbReference type="RefSeq" id="WP_073362908.1">
    <property type="nucleotide sequence ID" value="NZ_FQVQ01000006.1"/>
</dbReference>
<dbReference type="Gene3D" id="3.40.250.10">
    <property type="entry name" value="Rhodanese-like domain"/>
    <property type="match status" value="1"/>
</dbReference>
<dbReference type="EMBL" id="FQVQ01000006">
    <property type="protein sequence ID" value="SHF31484.1"/>
    <property type="molecule type" value="Genomic_DNA"/>
</dbReference>
<evidence type="ECO:0000313" key="3">
    <source>
        <dbReference type="Proteomes" id="UP000184147"/>
    </source>
</evidence>
<dbReference type="PROSITE" id="PS50206">
    <property type="entry name" value="RHODANESE_3"/>
    <property type="match status" value="1"/>
</dbReference>
<gene>
    <name evidence="2" type="ORF">SAMN05444377_106144</name>
</gene>
<dbReference type="GO" id="GO:0016740">
    <property type="term" value="F:transferase activity"/>
    <property type="evidence" value="ECO:0007669"/>
    <property type="project" value="UniProtKB-KW"/>
</dbReference>
<name>A0A1M5AMX1_9FLAO</name>
<evidence type="ECO:0000259" key="1">
    <source>
        <dbReference type="PROSITE" id="PS50206"/>
    </source>
</evidence>
<proteinExistence type="predicted"/>